<name>W4KL65_HETIT</name>
<reference evidence="2 3" key="1">
    <citation type="journal article" date="2012" name="New Phytol.">
        <title>Insight into trade-off between wood decay and parasitism from the genome of a fungal forest pathogen.</title>
        <authorList>
            <person name="Olson A."/>
            <person name="Aerts A."/>
            <person name="Asiegbu F."/>
            <person name="Belbahri L."/>
            <person name="Bouzid O."/>
            <person name="Broberg A."/>
            <person name="Canback B."/>
            <person name="Coutinho P.M."/>
            <person name="Cullen D."/>
            <person name="Dalman K."/>
            <person name="Deflorio G."/>
            <person name="van Diepen L.T."/>
            <person name="Dunand C."/>
            <person name="Duplessis S."/>
            <person name="Durling M."/>
            <person name="Gonthier P."/>
            <person name="Grimwood J."/>
            <person name="Fossdal C.G."/>
            <person name="Hansson D."/>
            <person name="Henrissat B."/>
            <person name="Hietala A."/>
            <person name="Himmelstrand K."/>
            <person name="Hoffmeister D."/>
            <person name="Hogberg N."/>
            <person name="James T.Y."/>
            <person name="Karlsson M."/>
            <person name="Kohler A."/>
            <person name="Kues U."/>
            <person name="Lee Y.H."/>
            <person name="Lin Y.C."/>
            <person name="Lind M."/>
            <person name="Lindquist E."/>
            <person name="Lombard V."/>
            <person name="Lucas S."/>
            <person name="Lunden K."/>
            <person name="Morin E."/>
            <person name="Murat C."/>
            <person name="Park J."/>
            <person name="Raffaello T."/>
            <person name="Rouze P."/>
            <person name="Salamov A."/>
            <person name="Schmutz J."/>
            <person name="Solheim H."/>
            <person name="Stahlberg J."/>
            <person name="Velez H."/>
            <person name="de Vries R.P."/>
            <person name="Wiebenga A."/>
            <person name="Woodward S."/>
            <person name="Yakovlev I."/>
            <person name="Garbelotto M."/>
            <person name="Martin F."/>
            <person name="Grigoriev I.V."/>
            <person name="Stenlid J."/>
        </authorList>
    </citation>
    <scope>NUCLEOTIDE SEQUENCE [LARGE SCALE GENOMIC DNA]</scope>
    <source>
        <strain evidence="2 3">TC 32-1</strain>
    </source>
</reference>
<keyword evidence="3" id="KW-1185">Reference proteome</keyword>
<dbReference type="OrthoDB" id="3133596at2759"/>
<dbReference type="InParanoid" id="W4KL65"/>
<dbReference type="GeneID" id="20669512"/>
<proteinExistence type="predicted"/>
<gene>
    <name evidence="2" type="ORF">HETIRDRAFT_307631</name>
</gene>
<dbReference type="RefSeq" id="XP_009540465.1">
    <property type="nucleotide sequence ID" value="XM_009542170.1"/>
</dbReference>
<dbReference type="HOGENOM" id="CLU_2292049_0_0_1"/>
<feature type="region of interest" description="Disordered" evidence="1">
    <location>
        <begin position="21"/>
        <end position="46"/>
    </location>
</feature>
<evidence type="ECO:0000313" key="2">
    <source>
        <dbReference type="EMBL" id="ETW86444.1"/>
    </source>
</evidence>
<accession>W4KL65</accession>
<feature type="compositionally biased region" description="Polar residues" evidence="1">
    <location>
        <begin position="26"/>
        <end position="35"/>
    </location>
</feature>
<dbReference type="AlphaFoldDB" id="W4KL65"/>
<evidence type="ECO:0000256" key="1">
    <source>
        <dbReference type="SAM" id="MobiDB-lite"/>
    </source>
</evidence>
<organism evidence="2 3">
    <name type="scientific">Heterobasidion irregulare (strain TC 32-1)</name>
    <dbReference type="NCBI Taxonomy" id="747525"/>
    <lineage>
        <taxon>Eukaryota</taxon>
        <taxon>Fungi</taxon>
        <taxon>Dikarya</taxon>
        <taxon>Basidiomycota</taxon>
        <taxon>Agaricomycotina</taxon>
        <taxon>Agaricomycetes</taxon>
        <taxon>Russulales</taxon>
        <taxon>Bondarzewiaceae</taxon>
        <taxon>Heterobasidion</taxon>
        <taxon>Heterobasidion annosum species complex</taxon>
    </lineage>
</organism>
<evidence type="ECO:0000313" key="3">
    <source>
        <dbReference type="Proteomes" id="UP000030671"/>
    </source>
</evidence>
<protein>
    <submittedName>
        <fullName evidence="2">Uncharacterized protein</fullName>
    </submittedName>
</protein>
<sequence length="101" mass="11610">MFIWGLVISAYLFTQQDSERRVRDSGQAQSISRTDTPVIPSMRDHNRKSKRLVASTQVKRCLLTQELSSEASVSSCYLLNQRLWNSELVRSTEHRFGDCSD</sequence>
<dbReference type="Proteomes" id="UP000030671">
    <property type="component" value="Unassembled WGS sequence"/>
</dbReference>
<dbReference type="EMBL" id="KI925454">
    <property type="protein sequence ID" value="ETW86444.1"/>
    <property type="molecule type" value="Genomic_DNA"/>
</dbReference>
<dbReference type="KEGG" id="hir:HETIRDRAFT_307631"/>